<evidence type="ECO:0000313" key="1">
    <source>
        <dbReference type="EMBL" id="RUS26155.1"/>
    </source>
</evidence>
<proteinExistence type="predicted"/>
<gene>
    <name evidence="1" type="ORF">BC938DRAFT_471164</name>
</gene>
<name>A0A433Q8Q2_9FUNG</name>
<reference evidence="1 2" key="1">
    <citation type="journal article" date="2018" name="New Phytol.">
        <title>Phylogenomics of Endogonaceae and evolution of mycorrhizas within Mucoromycota.</title>
        <authorList>
            <person name="Chang Y."/>
            <person name="Desiro A."/>
            <person name="Na H."/>
            <person name="Sandor L."/>
            <person name="Lipzen A."/>
            <person name="Clum A."/>
            <person name="Barry K."/>
            <person name="Grigoriev I.V."/>
            <person name="Martin F.M."/>
            <person name="Stajich J.E."/>
            <person name="Smith M.E."/>
            <person name="Bonito G."/>
            <person name="Spatafora J.W."/>
        </authorList>
    </citation>
    <scope>NUCLEOTIDE SEQUENCE [LARGE SCALE GENOMIC DNA]</scope>
    <source>
        <strain evidence="1 2">AD002</strain>
    </source>
</reference>
<protein>
    <submittedName>
        <fullName evidence="1">Uncharacterized protein</fullName>
    </submittedName>
</protein>
<dbReference type="Gene3D" id="1.25.40.20">
    <property type="entry name" value="Ankyrin repeat-containing domain"/>
    <property type="match status" value="1"/>
</dbReference>
<comment type="caution">
    <text evidence="1">The sequence shown here is derived from an EMBL/GenBank/DDBJ whole genome shotgun (WGS) entry which is preliminary data.</text>
</comment>
<dbReference type="Proteomes" id="UP000274822">
    <property type="component" value="Unassembled WGS sequence"/>
</dbReference>
<dbReference type="InterPro" id="IPR036770">
    <property type="entry name" value="Ankyrin_rpt-contain_sf"/>
</dbReference>
<dbReference type="AlphaFoldDB" id="A0A433Q8Q2"/>
<dbReference type="EMBL" id="RBNJ01011125">
    <property type="protein sequence ID" value="RUS26155.1"/>
    <property type="molecule type" value="Genomic_DNA"/>
</dbReference>
<dbReference type="SUPFAM" id="SSF48403">
    <property type="entry name" value="Ankyrin repeat"/>
    <property type="match status" value="1"/>
</dbReference>
<accession>A0A433Q8Q2</accession>
<evidence type="ECO:0000313" key="2">
    <source>
        <dbReference type="Proteomes" id="UP000274822"/>
    </source>
</evidence>
<organism evidence="1 2">
    <name type="scientific">Jimgerdemannia flammicorona</name>
    <dbReference type="NCBI Taxonomy" id="994334"/>
    <lineage>
        <taxon>Eukaryota</taxon>
        <taxon>Fungi</taxon>
        <taxon>Fungi incertae sedis</taxon>
        <taxon>Mucoromycota</taxon>
        <taxon>Mucoromycotina</taxon>
        <taxon>Endogonomycetes</taxon>
        <taxon>Endogonales</taxon>
        <taxon>Endogonaceae</taxon>
        <taxon>Jimgerdemannia</taxon>
    </lineage>
</organism>
<sequence length="334" mass="36820">MTTTITVQETRALANSVLDLCQQVQTGRGQAEILATQIQENLLGVLQDWEDNQLPPTPQPAFEAVTRCLLLCQDYFTRLVSPDTPPISDDLEEIPEALINGIPLTPSPPIHPSIQNAELTQTIRNLDIELVLQQPLGNPNLIWDGVTLSKTFSASESIHRYSLVKAAEQGDWAVVLRDGSRINETRLDDPSFDTLLHQAASQGAPLRVVRKMVEMGAWRTLRNARGQKPVDVARSLGHTHLVDALEPVCRRSVPEDLLRQIEANFHDVIQGRVSKLVAEHALRLPQLGPLLELGKVAAFWFAVPGMYGGFAYHLEGEGEKITAEGSQLVDEGFA</sequence>
<keyword evidence="2" id="KW-1185">Reference proteome</keyword>